<protein>
    <submittedName>
        <fullName evidence="2">RNAse P Rpr2/Rpp21/SNM1 subunit domain family protein</fullName>
    </submittedName>
</protein>
<name>A0A8X7NI97_CANPA</name>
<feature type="compositionally biased region" description="Basic residues" evidence="1">
    <location>
        <begin position="269"/>
        <end position="282"/>
    </location>
</feature>
<feature type="compositionally biased region" description="Polar residues" evidence="1">
    <location>
        <begin position="301"/>
        <end position="312"/>
    </location>
</feature>
<dbReference type="Proteomes" id="UP000590412">
    <property type="component" value="Unassembled WGS sequence"/>
</dbReference>
<dbReference type="GO" id="GO:0006396">
    <property type="term" value="P:RNA processing"/>
    <property type="evidence" value="ECO:0007669"/>
    <property type="project" value="InterPro"/>
</dbReference>
<dbReference type="AlphaFoldDB" id="A0A8X7NI97"/>
<feature type="compositionally biased region" description="Polar residues" evidence="1">
    <location>
        <begin position="184"/>
        <end position="203"/>
    </location>
</feature>
<feature type="compositionally biased region" description="Low complexity" evidence="1">
    <location>
        <begin position="233"/>
        <end position="256"/>
    </location>
</feature>
<sequence length="312" mass="33925">MSSFTVSTNTIPNKFKTRANATTNLDANQLRSRHLYNLIHATSTSSSSSPLTKLYSLQFDKVNNLNGYTTATTNITNPAHATPTIPQQQVPASSSLISHKICRACGVLLIPGLNVSIRITYPNNKSSKKRMKDKKKEKNSIEQSRANTDTETKSASSCASSRRRLRFKCLSCGSKTYESLLDGSKNQKSSANKITTPAGSSKGSAHAIPEPSSSSTVVNSQQSNQSLEHESTTSESEANTTATATTTTSKTSTAETSTEKESESQQPNHKNKSAKQRAKKRKAELNLLSNLKQRKTDQSSKLDSLNLSDFLK</sequence>
<dbReference type="Pfam" id="PF04032">
    <property type="entry name" value="Rpr2"/>
    <property type="match status" value="1"/>
</dbReference>
<proteinExistence type="predicted"/>
<evidence type="ECO:0000313" key="3">
    <source>
        <dbReference type="Proteomes" id="UP000590412"/>
    </source>
</evidence>
<feature type="compositionally biased region" description="Low complexity" evidence="1">
    <location>
        <begin position="212"/>
        <end position="226"/>
    </location>
</feature>
<dbReference type="OrthoDB" id="4023582at2759"/>
<accession>A0A8X7NI97</accession>
<organism evidence="2 3">
    <name type="scientific">Candida parapsilosis</name>
    <name type="common">Yeast</name>
    <dbReference type="NCBI Taxonomy" id="5480"/>
    <lineage>
        <taxon>Eukaryota</taxon>
        <taxon>Fungi</taxon>
        <taxon>Dikarya</taxon>
        <taxon>Ascomycota</taxon>
        <taxon>Saccharomycotina</taxon>
        <taxon>Pichiomycetes</taxon>
        <taxon>Debaryomycetaceae</taxon>
        <taxon>Candida/Lodderomyces clade</taxon>
        <taxon>Candida</taxon>
    </lineage>
</organism>
<evidence type="ECO:0000256" key="1">
    <source>
        <dbReference type="SAM" id="MobiDB-lite"/>
    </source>
</evidence>
<evidence type="ECO:0000313" key="2">
    <source>
        <dbReference type="EMBL" id="KAF6044274.1"/>
    </source>
</evidence>
<comment type="caution">
    <text evidence="2">The sequence shown here is derived from an EMBL/GenBank/DDBJ whole genome shotgun (WGS) entry which is preliminary data.</text>
</comment>
<feature type="region of interest" description="Disordered" evidence="1">
    <location>
        <begin position="125"/>
        <end position="157"/>
    </location>
</feature>
<dbReference type="EMBL" id="JABWAB010000011">
    <property type="protein sequence ID" value="KAF6044274.1"/>
    <property type="molecule type" value="Genomic_DNA"/>
</dbReference>
<feature type="region of interest" description="Disordered" evidence="1">
    <location>
        <begin position="180"/>
        <end position="312"/>
    </location>
</feature>
<dbReference type="InterPro" id="IPR007175">
    <property type="entry name" value="Rpr2/Snm1/Rpp21"/>
</dbReference>
<gene>
    <name evidence="2" type="ORF">FOB60_005367</name>
</gene>
<reference evidence="2" key="1">
    <citation type="submission" date="2020-03" db="EMBL/GenBank/DDBJ databases">
        <title>FDA dAtabase for Regulatory Grade micrObial Sequences (FDA-ARGOS): Supporting development and validation of Infectious Disease Dx tests.</title>
        <authorList>
            <person name="Campos J."/>
            <person name="Goldberg B."/>
            <person name="Tallon L."/>
            <person name="Sadzewicz L."/>
            <person name="Vavikolanu K."/>
            <person name="Mehta A."/>
            <person name="Aluvathingal J."/>
            <person name="Nadendla S."/>
            <person name="Nandy P."/>
            <person name="Geyer C."/>
            <person name="Yan Y."/>
            <person name="Sichtig H."/>
        </authorList>
    </citation>
    <scope>NUCLEOTIDE SEQUENCE [LARGE SCALE GENOMIC DNA]</scope>
    <source>
        <strain evidence="2">FDAARGOS_652</strain>
    </source>
</reference>